<name>A0A7I7Y524_9MYCO</name>
<dbReference type="RefSeq" id="WP_085154326.1">
    <property type="nucleotide sequence ID" value="NZ_AP022612.1"/>
</dbReference>
<gene>
    <name evidence="1" type="ORF">MCNF_53820</name>
</gene>
<dbReference type="PANTHER" id="PTHR42773">
    <property type="entry name" value="METALLO-BETA-LACTAMASE-RELATED"/>
    <property type="match status" value="1"/>
</dbReference>
<dbReference type="InterPro" id="IPR001279">
    <property type="entry name" value="Metallo-B-lactamas"/>
</dbReference>
<keyword evidence="1" id="KW-0378">Hydrolase</keyword>
<dbReference type="SUPFAM" id="SSF56281">
    <property type="entry name" value="Metallo-hydrolase/oxidoreductase"/>
    <property type="match status" value="1"/>
</dbReference>
<proteinExistence type="predicted"/>
<dbReference type="Pfam" id="PF00753">
    <property type="entry name" value="Lactamase_B"/>
    <property type="match status" value="1"/>
</dbReference>
<dbReference type="EMBL" id="AP022612">
    <property type="protein sequence ID" value="BBZ36777.1"/>
    <property type="molecule type" value="Genomic_DNA"/>
</dbReference>
<reference evidence="1" key="2">
    <citation type="submission" date="2020-02" db="EMBL/GenBank/DDBJ databases">
        <authorList>
            <person name="Matsumoto Y."/>
            <person name="Motooka D."/>
            <person name="Nakamura S."/>
        </authorList>
    </citation>
    <scope>NUCLEOTIDE SEQUENCE</scope>
    <source>
        <strain evidence="1">JCM 13671</strain>
    </source>
</reference>
<organism evidence="1 2">
    <name type="scientific">Mycolicibacterium confluentis</name>
    <dbReference type="NCBI Taxonomy" id="28047"/>
    <lineage>
        <taxon>Bacteria</taxon>
        <taxon>Bacillati</taxon>
        <taxon>Actinomycetota</taxon>
        <taxon>Actinomycetes</taxon>
        <taxon>Mycobacteriales</taxon>
        <taxon>Mycobacteriaceae</taxon>
        <taxon>Mycolicibacterium</taxon>
    </lineage>
</organism>
<dbReference type="Proteomes" id="UP000466931">
    <property type="component" value="Chromosome"/>
</dbReference>
<dbReference type="GO" id="GO:0016787">
    <property type="term" value="F:hydrolase activity"/>
    <property type="evidence" value="ECO:0007669"/>
    <property type="project" value="UniProtKB-KW"/>
</dbReference>
<accession>A0A7I7Y524</accession>
<evidence type="ECO:0000313" key="1">
    <source>
        <dbReference type="EMBL" id="BBZ36777.1"/>
    </source>
</evidence>
<dbReference type="AlphaFoldDB" id="A0A7I7Y524"/>
<reference evidence="1" key="1">
    <citation type="journal article" date="2019" name="Emerg. Microbes Infect.">
        <title>Comprehensive subspecies identification of 175 nontuberculous mycobacteria species based on 7547 genomic profiles.</title>
        <authorList>
            <person name="Matsumoto Y."/>
            <person name="Kinjo T."/>
            <person name="Motooka D."/>
            <person name="Nabeya D."/>
            <person name="Jung N."/>
            <person name="Uechi K."/>
            <person name="Horii T."/>
            <person name="Iida T."/>
            <person name="Fujita J."/>
            <person name="Nakamura S."/>
        </authorList>
    </citation>
    <scope>NUCLEOTIDE SEQUENCE [LARGE SCALE GENOMIC DNA]</scope>
    <source>
        <strain evidence="1">JCM 13671</strain>
    </source>
</reference>
<protein>
    <submittedName>
        <fullName evidence="1">MBL fold metallo-hydrolase</fullName>
    </submittedName>
</protein>
<dbReference type="PANTHER" id="PTHR42773:SF1">
    <property type="entry name" value="METALLO-BETA-LACTAMASE FAMILY PROTEIN"/>
    <property type="match status" value="1"/>
</dbReference>
<sequence>MKQIRSDLWETRTDSPFPGLTTHGYVWTGRTGGNVLFYSTATDADFDEIDHLGGVTDQYLSHRDEAGPMLKEISARFGTRLHAPSGERTDIEAHAPVDVPLRTRHVDDLGIEVIPTPGHSPASTCYLVTAVDGTRYLFTGDTLIHGADGHWFAGFIPPISEAGPLSESLRLLATVTPDVVVSSAFTGDSGVHEVEADAWAACVQEALAGIG</sequence>
<dbReference type="Gene3D" id="3.60.15.10">
    <property type="entry name" value="Ribonuclease Z/Hydroxyacylglutathione hydrolase-like"/>
    <property type="match status" value="1"/>
</dbReference>
<evidence type="ECO:0000313" key="2">
    <source>
        <dbReference type="Proteomes" id="UP000466931"/>
    </source>
</evidence>
<dbReference type="SMART" id="SM00849">
    <property type="entry name" value="Lactamase_B"/>
    <property type="match status" value="1"/>
</dbReference>
<dbReference type="InterPro" id="IPR036866">
    <property type="entry name" value="RibonucZ/Hydroxyglut_hydro"/>
</dbReference>
<dbReference type="OrthoDB" id="9802991at2"/>
<keyword evidence="2" id="KW-1185">Reference proteome</keyword>